<dbReference type="InterPro" id="IPR000792">
    <property type="entry name" value="Tscrpt_reg_LuxR_C"/>
</dbReference>
<proteinExistence type="predicted"/>
<accession>A0A5R8M9N1</accession>
<keyword evidence="9" id="KW-1185">Reference proteome</keyword>
<reference evidence="8 9" key="1">
    <citation type="journal article" date="2017" name="Int. J. Syst. Evol. Microbiol.">
        <title>Maripseudobacter aurantiacus gen. nov., sp. nov., a novel member of the family Flavobacteriaceae isolated from a sedimentation basin.</title>
        <authorList>
            <person name="Chen C."/>
            <person name="Su Y."/>
            <person name="Tao T."/>
            <person name="Fu G."/>
            <person name="Zhang C."/>
            <person name="Sun C."/>
            <person name="Zhang X."/>
            <person name="Wu M."/>
        </authorList>
    </citation>
    <scope>NUCLEOTIDE SEQUENCE [LARGE SCALE GENOMIC DNA]</scope>
    <source>
        <strain evidence="9">CDA4</strain>
    </source>
</reference>
<feature type="modified residue" description="4-aspartylphosphate" evidence="5">
    <location>
        <position position="56"/>
    </location>
</feature>
<evidence type="ECO:0000259" key="6">
    <source>
        <dbReference type="PROSITE" id="PS50043"/>
    </source>
</evidence>
<keyword evidence="1 5" id="KW-0597">Phosphoprotein</keyword>
<dbReference type="SMART" id="SM00421">
    <property type="entry name" value="HTH_LUXR"/>
    <property type="match status" value="1"/>
</dbReference>
<evidence type="ECO:0000256" key="1">
    <source>
        <dbReference type="ARBA" id="ARBA00022553"/>
    </source>
</evidence>
<sequence length="216" mass="23943">MSIRTAIIDDNHFLIKSLQEKLSLFPDITISFTANDGLQCMDKLNQDPQVDLMLMDLEMPVKNGIEATAAVKQRCPDLKVIILTVFDDDENIFNAIQAGADGYLLKETGAHELHNAMVQTLNGGAIMTPSIALKALNLLRSPLAPTVAHMEESVQLSNREVEVLEQLSTGIPYTAIAEKLFISPFTVRKHIENIYEKLQVNSKVMAIEKAKRNGLI</sequence>
<organism evidence="8 9">
    <name type="scientific">Maribacter aurantiacus</name>
    <dbReference type="NCBI Taxonomy" id="1882343"/>
    <lineage>
        <taxon>Bacteria</taxon>
        <taxon>Pseudomonadati</taxon>
        <taxon>Bacteroidota</taxon>
        <taxon>Flavobacteriia</taxon>
        <taxon>Flavobacteriales</taxon>
        <taxon>Flavobacteriaceae</taxon>
        <taxon>Maribacter</taxon>
    </lineage>
</organism>
<keyword evidence="3" id="KW-0238">DNA-binding</keyword>
<dbReference type="CDD" id="cd17535">
    <property type="entry name" value="REC_NarL-like"/>
    <property type="match status" value="1"/>
</dbReference>
<dbReference type="RefSeq" id="WP_138256383.1">
    <property type="nucleotide sequence ID" value="NZ_VBUK01000001.1"/>
</dbReference>
<comment type="caution">
    <text evidence="8">The sequence shown here is derived from an EMBL/GenBank/DDBJ whole genome shotgun (WGS) entry which is preliminary data.</text>
</comment>
<keyword evidence="4" id="KW-0804">Transcription</keyword>
<name>A0A5R8M9N1_9FLAO</name>
<feature type="domain" description="HTH luxR-type" evidence="6">
    <location>
        <begin position="149"/>
        <end position="214"/>
    </location>
</feature>
<dbReference type="AlphaFoldDB" id="A0A5R8M9N1"/>
<evidence type="ECO:0000259" key="7">
    <source>
        <dbReference type="PROSITE" id="PS50110"/>
    </source>
</evidence>
<dbReference type="InterPro" id="IPR039420">
    <property type="entry name" value="WalR-like"/>
</dbReference>
<dbReference type="InterPro" id="IPR001789">
    <property type="entry name" value="Sig_transdc_resp-reg_receiver"/>
</dbReference>
<dbReference type="GO" id="GO:0003677">
    <property type="term" value="F:DNA binding"/>
    <property type="evidence" value="ECO:0007669"/>
    <property type="project" value="UniProtKB-KW"/>
</dbReference>
<dbReference type="InterPro" id="IPR016032">
    <property type="entry name" value="Sig_transdc_resp-reg_C-effctor"/>
</dbReference>
<dbReference type="GO" id="GO:0000160">
    <property type="term" value="P:phosphorelay signal transduction system"/>
    <property type="evidence" value="ECO:0007669"/>
    <property type="project" value="InterPro"/>
</dbReference>
<dbReference type="PROSITE" id="PS00622">
    <property type="entry name" value="HTH_LUXR_1"/>
    <property type="match status" value="1"/>
</dbReference>
<evidence type="ECO:0000256" key="5">
    <source>
        <dbReference type="PROSITE-ProRule" id="PRU00169"/>
    </source>
</evidence>
<feature type="domain" description="Response regulatory" evidence="7">
    <location>
        <begin position="4"/>
        <end position="121"/>
    </location>
</feature>
<dbReference type="InterPro" id="IPR011006">
    <property type="entry name" value="CheY-like_superfamily"/>
</dbReference>
<dbReference type="PROSITE" id="PS50043">
    <property type="entry name" value="HTH_LUXR_2"/>
    <property type="match status" value="1"/>
</dbReference>
<dbReference type="PROSITE" id="PS50110">
    <property type="entry name" value="RESPONSE_REGULATORY"/>
    <property type="match status" value="1"/>
</dbReference>
<evidence type="ECO:0000256" key="2">
    <source>
        <dbReference type="ARBA" id="ARBA00023015"/>
    </source>
</evidence>
<evidence type="ECO:0000256" key="3">
    <source>
        <dbReference type="ARBA" id="ARBA00023125"/>
    </source>
</evidence>
<protein>
    <submittedName>
        <fullName evidence="8">Response regulator transcription factor</fullName>
    </submittedName>
</protein>
<dbReference type="SUPFAM" id="SSF46894">
    <property type="entry name" value="C-terminal effector domain of the bipartite response regulators"/>
    <property type="match status" value="1"/>
</dbReference>
<evidence type="ECO:0000313" key="9">
    <source>
        <dbReference type="Proteomes" id="UP000308382"/>
    </source>
</evidence>
<dbReference type="PANTHER" id="PTHR43214">
    <property type="entry name" value="TWO-COMPONENT RESPONSE REGULATOR"/>
    <property type="match status" value="1"/>
</dbReference>
<dbReference type="PRINTS" id="PR00038">
    <property type="entry name" value="HTHLUXR"/>
</dbReference>
<dbReference type="GO" id="GO:0006355">
    <property type="term" value="P:regulation of DNA-templated transcription"/>
    <property type="evidence" value="ECO:0007669"/>
    <property type="project" value="InterPro"/>
</dbReference>
<dbReference type="SMART" id="SM00448">
    <property type="entry name" value="REC"/>
    <property type="match status" value="1"/>
</dbReference>
<evidence type="ECO:0000313" key="8">
    <source>
        <dbReference type="EMBL" id="TLF46227.1"/>
    </source>
</evidence>
<dbReference type="PANTHER" id="PTHR43214:SF24">
    <property type="entry name" value="TRANSCRIPTIONAL REGULATORY PROTEIN NARL-RELATED"/>
    <property type="match status" value="1"/>
</dbReference>
<dbReference type="Proteomes" id="UP000308382">
    <property type="component" value="Unassembled WGS sequence"/>
</dbReference>
<gene>
    <name evidence="8" type="ORF">FEK29_00165</name>
</gene>
<dbReference type="Gene3D" id="3.40.50.2300">
    <property type="match status" value="1"/>
</dbReference>
<evidence type="ECO:0000256" key="4">
    <source>
        <dbReference type="ARBA" id="ARBA00023163"/>
    </source>
</evidence>
<dbReference type="EMBL" id="VBUK01000001">
    <property type="protein sequence ID" value="TLF46227.1"/>
    <property type="molecule type" value="Genomic_DNA"/>
</dbReference>
<keyword evidence="2" id="KW-0805">Transcription regulation</keyword>
<dbReference type="SUPFAM" id="SSF52172">
    <property type="entry name" value="CheY-like"/>
    <property type="match status" value="1"/>
</dbReference>
<dbReference type="Pfam" id="PF00196">
    <property type="entry name" value="GerE"/>
    <property type="match status" value="1"/>
</dbReference>
<dbReference type="CDD" id="cd06170">
    <property type="entry name" value="LuxR_C_like"/>
    <property type="match status" value="1"/>
</dbReference>
<dbReference type="OrthoDB" id="9797341at2"/>
<dbReference type="Pfam" id="PF00072">
    <property type="entry name" value="Response_reg"/>
    <property type="match status" value="1"/>
</dbReference>
<dbReference type="InterPro" id="IPR058245">
    <property type="entry name" value="NreC/VraR/RcsB-like_REC"/>
</dbReference>